<geneLocation type="plasmid" evidence="1">
    <name>pYP1</name>
</geneLocation>
<name>Q841R6_YERPE</name>
<dbReference type="EMBL" id="S62112">
    <property type="protein sequence ID" value="AAP13931.1"/>
    <property type="molecule type" value="Genomic_DNA"/>
</dbReference>
<keyword evidence="1" id="KW-0614">Plasmid</keyword>
<organism evidence="1">
    <name type="scientific">Yersinia pestis</name>
    <dbReference type="NCBI Taxonomy" id="632"/>
    <lineage>
        <taxon>Bacteria</taxon>
        <taxon>Pseudomonadati</taxon>
        <taxon>Pseudomonadota</taxon>
        <taxon>Gammaproteobacteria</taxon>
        <taxon>Enterobacterales</taxon>
        <taxon>Yersiniaceae</taxon>
        <taxon>Yersinia</taxon>
    </lineage>
</organism>
<protein>
    <submittedName>
        <fullName evidence="1">Orf</fullName>
    </submittedName>
</protein>
<proteinExistence type="predicted"/>
<accession>Q841R6</accession>
<sequence>MRSASLVVCRAKCCMTI</sequence>
<dbReference type="AlphaFoldDB" id="Q841R6"/>
<reference evidence="1" key="1">
    <citation type="journal article" date="1992" name="Mol. Genet. Mikrobiol. Virusol.">
        <title>DNA probe for detecting Yersinia pestis and serovariant I of Yersinia pseudotuberculosis by detecting specific DNA repeating sequences.</title>
        <authorList>
            <person name="Podladchikova O.N."/>
            <person name="Mishan'kin B.N."/>
            <person name="Dikhanov G.G."/>
        </authorList>
    </citation>
    <scope>NUCLEOTIDE SEQUENCE</scope>
    <source>
        <plasmid evidence="1">pYP1</plasmid>
    </source>
</reference>
<evidence type="ECO:0000313" key="1">
    <source>
        <dbReference type="EMBL" id="AAP13931.1"/>
    </source>
</evidence>